<dbReference type="GeneID" id="80896741"/>
<feature type="region of interest" description="Disordered" evidence="1">
    <location>
        <begin position="54"/>
        <end position="93"/>
    </location>
</feature>
<proteinExistence type="predicted"/>
<evidence type="ECO:0000313" key="3">
    <source>
        <dbReference type="EMBL" id="KAJ4153076.1"/>
    </source>
</evidence>
<sequence length="132" mass="14569">MDPTVSFDALFRAAFLQVVVVVVAGWLCVTFGFPFVARLFRAAFPENKAAAAVPINSTDAGPPTTAALQDRASSTVRNSRREPHNPDQNSRLVEIKLNSGGDSTTVRSYRDKIHRVELQKYQTKCVVVAKYQ</sequence>
<evidence type="ECO:0000256" key="1">
    <source>
        <dbReference type="SAM" id="MobiDB-lite"/>
    </source>
</evidence>
<dbReference type="Proteomes" id="UP001144673">
    <property type="component" value="Chromosome 5"/>
</dbReference>
<dbReference type="EMBL" id="JAJHUN010000008">
    <property type="protein sequence ID" value="KAJ4153076.1"/>
    <property type="molecule type" value="Genomic_DNA"/>
</dbReference>
<evidence type="ECO:0000313" key="4">
    <source>
        <dbReference type="Proteomes" id="UP001144673"/>
    </source>
</evidence>
<feature type="transmembrane region" description="Helical" evidence="2">
    <location>
        <begin position="14"/>
        <end position="37"/>
    </location>
</feature>
<comment type="caution">
    <text evidence="3">The sequence shown here is derived from an EMBL/GenBank/DDBJ whole genome shotgun (WGS) entry which is preliminary data.</text>
</comment>
<evidence type="ECO:0000256" key="2">
    <source>
        <dbReference type="SAM" id="Phobius"/>
    </source>
</evidence>
<gene>
    <name evidence="3" type="ORF">LMH87_009582</name>
</gene>
<dbReference type="RefSeq" id="XP_056053734.1">
    <property type="nucleotide sequence ID" value="XM_056196603.1"/>
</dbReference>
<dbReference type="KEGG" id="amus:LMH87_009582"/>
<reference evidence="3" key="1">
    <citation type="journal article" date="2023" name="Access Microbiol">
        <title>De-novo genome assembly for Akanthomyces muscarius, a biocontrol agent of insect agricultural pests.</title>
        <authorList>
            <person name="Erdos Z."/>
            <person name="Studholme D.J."/>
            <person name="Raymond B."/>
            <person name="Sharma M."/>
        </authorList>
    </citation>
    <scope>NUCLEOTIDE SEQUENCE</scope>
    <source>
        <strain evidence="3">Ve6</strain>
    </source>
</reference>
<keyword evidence="2" id="KW-0812">Transmembrane</keyword>
<keyword evidence="2" id="KW-0472">Membrane</keyword>
<name>A0A9W8QC57_AKAMU</name>
<dbReference type="AlphaFoldDB" id="A0A9W8QC57"/>
<accession>A0A9W8QC57</accession>
<keyword evidence="2" id="KW-1133">Transmembrane helix</keyword>
<organism evidence="3 4">
    <name type="scientific">Akanthomyces muscarius</name>
    <name type="common">Entomopathogenic fungus</name>
    <name type="synonym">Lecanicillium muscarium</name>
    <dbReference type="NCBI Taxonomy" id="2231603"/>
    <lineage>
        <taxon>Eukaryota</taxon>
        <taxon>Fungi</taxon>
        <taxon>Dikarya</taxon>
        <taxon>Ascomycota</taxon>
        <taxon>Pezizomycotina</taxon>
        <taxon>Sordariomycetes</taxon>
        <taxon>Hypocreomycetidae</taxon>
        <taxon>Hypocreales</taxon>
        <taxon>Cordycipitaceae</taxon>
        <taxon>Akanthomyces</taxon>
    </lineage>
</organism>
<keyword evidence="4" id="KW-1185">Reference proteome</keyword>
<protein>
    <submittedName>
        <fullName evidence="3">Uncharacterized protein</fullName>
    </submittedName>
</protein>